<gene>
    <name evidence="2" type="ORF">CQA53_02230</name>
</gene>
<evidence type="ECO:0000313" key="3">
    <source>
        <dbReference type="Proteomes" id="UP000256379"/>
    </source>
</evidence>
<comment type="caution">
    <text evidence="2">The sequence shown here is derived from an EMBL/GenBank/DDBJ whole genome shotgun (WGS) entry which is preliminary data.</text>
</comment>
<dbReference type="EMBL" id="NXLQ01000002">
    <property type="protein sequence ID" value="RDU67094.1"/>
    <property type="molecule type" value="Genomic_DNA"/>
</dbReference>
<dbReference type="AlphaFoldDB" id="A0A3D8IR63"/>
<keyword evidence="3" id="KW-1185">Reference proteome</keyword>
<name>A0A3D8IR63_9HELI</name>
<reference evidence="2 3" key="1">
    <citation type="submission" date="2018-04" db="EMBL/GenBank/DDBJ databases">
        <title>Novel Campyloabacter and Helicobacter Species and Strains.</title>
        <authorList>
            <person name="Mannion A.J."/>
            <person name="Shen Z."/>
            <person name="Fox J.G."/>
        </authorList>
    </citation>
    <scope>NUCLEOTIDE SEQUENCE [LARGE SCALE GENOMIC DNA]</scope>
    <source>
        <strain evidence="2 3">MIT 17-337</strain>
    </source>
</reference>
<dbReference type="RefSeq" id="WP_115542391.1">
    <property type="nucleotide sequence ID" value="NZ_NXLQ01000002.1"/>
</dbReference>
<dbReference type="Proteomes" id="UP000256379">
    <property type="component" value="Unassembled WGS sequence"/>
</dbReference>
<dbReference type="Gene3D" id="2.40.128.520">
    <property type="match status" value="1"/>
</dbReference>
<dbReference type="InterPro" id="IPR019223">
    <property type="entry name" value="DUF2147"/>
</dbReference>
<protein>
    <submittedName>
        <fullName evidence="2">DUF2147 domain-containing protein</fullName>
    </submittedName>
</protein>
<accession>A0A3D8IR63</accession>
<evidence type="ECO:0000259" key="1">
    <source>
        <dbReference type="Pfam" id="PF09917"/>
    </source>
</evidence>
<sequence>MLNFINKKIFFLYTWVLASSITYGIEGIYLTHKGTEGGQSIVEIFQYNNVYYIYGLKNLEADPLKDTCNKNADLRNRTSVGNVWAYGYKKNGKGHFVDGIIYNFNNCKFYYGKIIVKDHNTIEFVGALDKYYMLHRGYTWRLLDEKERLQYEQYRIPLTDLLKTAEDTMRSK</sequence>
<dbReference type="Pfam" id="PF09917">
    <property type="entry name" value="DUF2147"/>
    <property type="match status" value="1"/>
</dbReference>
<dbReference type="OrthoDB" id="5324495at2"/>
<organism evidence="2 3">
    <name type="scientific">Helicobacter didelphidarum</name>
    <dbReference type="NCBI Taxonomy" id="2040648"/>
    <lineage>
        <taxon>Bacteria</taxon>
        <taxon>Pseudomonadati</taxon>
        <taxon>Campylobacterota</taxon>
        <taxon>Epsilonproteobacteria</taxon>
        <taxon>Campylobacterales</taxon>
        <taxon>Helicobacteraceae</taxon>
        <taxon>Helicobacter</taxon>
    </lineage>
</organism>
<feature type="domain" description="DUF2147" evidence="1">
    <location>
        <begin position="27"/>
        <end position="140"/>
    </location>
</feature>
<evidence type="ECO:0000313" key="2">
    <source>
        <dbReference type="EMBL" id="RDU67094.1"/>
    </source>
</evidence>
<proteinExistence type="predicted"/>